<dbReference type="RefSeq" id="WP_248344170.1">
    <property type="nucleotide sequence ID" value="NZ_AP025592.1"/>
</dbReference>
<sequence length="430" mass="44493">MSRSRSLLRSGGAWHGLVLSGSMVLAGGLDYVVNVVAGRWLAPAEFGVFVSVMAVVQVVTLFTIAIRMVVAYQVSTIGVGAEGAGRVAAFGRAAWDWAWRWGALATLAMALVAHPLARTLRLPGALPLLLASGMAFLLFLREAAFGVLQGTQRFGALGLVQVIQAALRVALCALLVGGGLRAPGAILAQPLAALACVALTLAWLRPALRAPPGPAPAVAPVRLPHAASIVAGLAVFGLLTNADALFVKHYFDPRSAGDYGPVVTLAKICLFLPWALGLVLFPKVARRRAAGVDPRPLLLLALAAALSPGLLLTGVYFLLPGEVVRLVFSGAYRSPGVVLGLAGLAATLQAGLHIWLNYALSLDRRAYVWVLGGVLLLQVGAMLAFGRQDLARMALALVGAGLVGNVAGALLTWAPEPAASRQPAAEAVSP</sequence>
<feature type="transmembrane region" description="Helical" evidence="6">
    <location>
        <begin position="12"/>
        <end position="34"/>
    </location>
</feature>
<dbReference type="PANTHER" id="PTHR30250">
    <property type="entry name" value="PST FAMILY PREDICTED COLANIC ACID TRANSPORTER"/>
    <property type="match status" value="1"/>
</dbReference>
<feature type="transmembrane region" description="Helical" evidence="6">
    <location>
        <begin position="156"/>
        <end position="180"/>
    </location>
</feature>
<evidence type="ECO:0000313" key="7">
    <source>
        <dbReference type="EMBL" id="BDG07432.1"/>
    </source>
</evidence>
<accession>A0ABM7X6H2</accession>
<keyword evidence="3 6" id="KW-0812">Transmembrane</keyword>
<dbReference type="EMBL" id="AP025592">
    <property type="protein sequence ID" value="BDG07432.1"/>
    <property type="molecule type" value="Genomic_DNA"/>
</dbReference>
<feature type="transmembrane region" description="Helical" evidence="6">
    <location>
        <begin position="46"/>
        <end position="66"/>
    </location>
</feature>
<feature type="transmembrane region" description="Helical" evidence="6">
    <location>
        <begin position="186"/>
        <end position="204"/>
    </location>
</feature>
<feature type="transmembrane region" description="Helical" evidence="6">
    <location>
        <begin position="297"/>
        <end position="319"/>
    </location>
</feature>
<keyword evidence="5 6" id="KW-0472">Membrane</keyword>
<feature type="transmembrane region" description="Helical" evidence="6">
    <location>
        <begin position="225"/>
        <end position="247"/>
    </location>
</feature>
<evidence type="ECO:0000256" key="4">
    <source>
        <dbReference type="ARBA" id="ARBA00022989"/>
    </source>
</evidence>
<feature type="transmembrane region" description="Helical" evidence="6">
    <location>
        <begin position="259"/>
        <end position="285"/>
    </location>
</feature>
<evidence type="ECO:0008006" key="9">
    <source>
        <dbReference type="Google" id="ProtNLM"/>
    </source>
</evidence>
<evidence type="ECO:0000256" key="3">
    <source>
        <dbReference type="ARBA" id="ARBA00022692"/>
    </source>
</evidence>
<evidence type="ECO:0000313" key="8">
    <source>
        <dbReference type="Proteomes" id="UP001162734"/>
    </source>
</evidence>
<dbReference type="PANTHER" id="PTHR30250:SF26">
    <property type="entry name" value="PSMA PROTEIN"/>
    <property type="match status" value="1"/>
</dbReference>
<feature type="transmembrane region" description="Helical" evidence="6">
    <location>
        <begin position="123"/>
        <end position="144"/>
    </location>
</feature>
<name>A0ABM7X6H2_9BACT</name>
<gene>
    <name evidence="7" type="ORF">AMPC_05450</name>
</gene>
<keyword evidence="4 6" id="KW-1133">Transmembrane helix</keyword>
<feature type="transmembrane region" description="Helical" evidence="6">
    <location>
        <begin position="339"/>
        <end position="359"/>
    </location>
</feature>
<evidence type="ECO:0000256" key="6">
    <source>
        <dbReference type="SAM" id="Phobius"/>
    </source>
</evidence>
<evidence type="ECO:0000256" key="2">
    <source>
        <dbReference type="ARBA" id="ARBA00022475"/>
    </source>
</evidence>
<organism evidence="7 8">
    <name type="scientific">Anaeromyxobacter paludicola</name>
    <dbReference type="NCBI Taxonomy" id="2918171"/>
    <lineage>
        <taxon>Bacteria</taxon>
        <taxon>Pseudomonadati</taxon>
        <taxon>Myxococcota</taxon>
        <taxon>Myxococcia</taxon>
        <taxon>Myxococcales</taxon>
        <taxon>Cystobacterineae</taxon>
        <taxon>Anaeromyxobacteraceae</taxon>
        <taxon>Anaeromyxobacter</taxon>
    </lineage>
</organism>
<dbReference type="Proteomes" id="UP001162734">
    <property type="component" value="Chromosome"/>
</dbReference>
<keyword evidence="8" id="KW-1185">Reference proteome</keyword>
<proteinExistence type="predicted"/>
<evidence type="ECO:0000256" key="5">
    <source>
        <dbReference type="ARBA" id="ARBA00023136"/>
    </source>
</evidence>
<comment type="subcellular location">
    <subcellularLocation>
        <location evidence="1">Cell membrane</location>
        <topology evidence="1">Multi-pass membrane protein</topology>
    </subcellularLocation>
</comment>
<feature type="transmembrane region" description="Helical" evidence="6">
    <location>
        <begin position="366"/>
        <end position="385"/>
    </location>
</feature>
<reference evidence="8" key="1">
    <citation type="journal article" date="2022" name="Int. J. Syst. Evol. Microbiol.">
        <title>Anaeromyxobacter oryzae sp. nov., Anaeromyxobacter diazotrophicus sp. nov. and Anaeromyxobacter paludicola sp. nov., isolated from paddy soils.</title>
        <authorList>
            <person name="Itoh H."/>
            <person name="Xu Z."/>
            <person name="Mise K."/>
            <person name="Masuda Y."/>
            <person name="Ushijima N."/>
            <person name="Hayakawa C."/>
            <person name="Shiratori Y."/>
            <person name="Senoo K."/>
        </authorList>
    </citation>
    <scope>NUCLEOTIDE SEQUENCE [LARGE SCALE GENOMIC DNA]</scope>
    <source>
        <strain evidence="8">Red630</strain>
    </source>
</reference>
<feature type="transmembrane region" description="Helical" evidence="6">
    <location>
        <begin position="391"/>
        <end position="413"/>
    </location>
</feature>
<protein>
    <recommendedName>
        <fullName evidence="9">Polysaccharide biosynthesis protein</fullName>
    </recommendedName>
</protein>
<dbReference type="InterPro" id="IPR050833">
    <property type="entry name" value="Poly_Biosynth_Transport"/>
</dbReference>
<evidence type="ECO:0000256" key="1">
    <source>
        <dbReference type="ARBA" id="ARBA00004651"/>
    </source>
</evidence>
<keyword evidence="2" id="KW-1003">Cell membrane</keyword>
<feature type="transmembrane region" description="Helical" evidence="6">
    <location>
        <begin position="98"/>
        <end position="117"/>
    </location>
</feature>